<evidence type="ECO:0000256" key="10">
    <source>
        <dbReference type="ARBA" id="ARBA00023310"/>
    </source>
</evidence>
<dbReference type="InterPro" id="IPR035908">
    <property type="entry name" value="F0_ATP_A_sf"/>
</dbReference>
<keyword evidence="13" id="KW-1185">Reference proteome</keyword>
<evidence type="ECO:0000256" key="4">
    <source>
        <dbReference type="ARBA" id="ARBA00022547"/>
    </source>
</evidence>
<keyword evidence="7 11" id="KW-1133">Transmembrane helix</keyword>
<sequence>CLYEQSSIILVFKFLFVFPTFIGFTPYNPGRTFIFISLFSIIIFNNFLGLFPYVFTSTKFLIKVIVHLSDWNIYKKNFRINNN</sequence>
<feature type="transmembrane region" description="Helical" evidence="11">
    <location>
        <begin position="33"/>
        <end position="55"/>
    </location>
</feature>
<accession>A0AAD8EE40</accession>
<keyword evidence="9 11" id="KW-0472">Membrane</keyword>
<dbReference type="EMBL" id="JASPKZ010006560">
    <property type="protein sequence ID" value="KAJ9587125.1"/>
    <property type="molecule type" value="Genomic_DNA"/>
</dbReference>
<evidence type="ECO:0000313" key="12">
    <source>
        <dbReference type="EMBL" id="KAJ9587125.1"/>
    </source>
</evidence>
<keyword evidence="5 11" id="KW-0812">Transmembrane</keyword>
<evidence type="ECO:0000256" key="9">
    <source>
        <dbReference type="ARBA" id="ARBA00023136"/>
    </source>
</evidence>
<dbReference type="Proteomes" id="UP001233999">
    <property type="component" value="Unassembled WGS sequence"/>
</dbReference>
<evidence type="ECO:0000313" key="13">
    <source>
        <dbReference type="Proteomes" id="UP001233999"/>
    </source>
</evidence>
<keyword evidence="6" id="KW-0375">Hydrogen ion transport</keyword>
<dbReference type="SUPFAM" id="SSF81336">
    <property type="entry name" value="F1F0 ATP synthase subunit A"/>
    <property type="match status" value="1"/>
</dbReference>
<keyword evidence="10" id="KW-0066">ATP synthesis</keyword>
<feature type="transmembrane region" description="Helical" evidence="11">
    <location>
        <begin position="7"/>
        <end position="27"/>
    </location>
</feature>
<dbReference type="AlphaFoldDB" id="A0AAD8EE40"/>
<evidence type="ECO:0000256" key="1">
    <source>
        <dbReference type="ARBA" id="ARBA00004141"/>
    </source>
</evidence>
<dbReference type="GO" id="GO:0045259">
    <property type="term" value="C:proton-transporting ATP synthase complex"/>
    <property type="evidence" value="ECO:0007669"/>
    <property type="project" value="UniProtKB-KW"/>
</dbReference>
<dbReference type="GO" id="GO:1902600">
    <property type="term" value="P:proton transmembrane transport"/>
    <property type="evidence" value="ECO:0007669"/>
    <property type="project" value="UniProtKB-KW"/>
</dbReference>
<feature type="non-terminal residue" evidence="12">
    <location>
        <position position="83"/>
    </location>
</feature>
<evidence type="ECO:0000256" key="7">
    <source>
        <dbReference type="ARBA" id="ARBA00022989"/>
    </source>
</evidence>
<proteinExistence type="inferred from homology"/>
<evidence type="ECO:0000256" key="5">
    <source>
        <dbReference type="ARBA" id="ARBA00022692"/>
    </source>
</evidence>
<keyword evidence="4" id="KW-0138">CF(0)</keyword>
<evidence type="ECO:0000256" key="8">
    <source>
        <dbReference type="ARBA" id="ARBA00023065"/>
    </source>
</evidence>
<name>A0AAD8EE40_DIPPU</name>
<gene>
    <name evidence="12" type="ORF">L9F63_028303</name>
</gene>
<comment type="caution">
    <text evidence="12">The sequence shown here is derived from an EMBL/GenBank/DDBJ whole genome shotgun (WGS) entry which is preliminary data.</text>
</comment>
<keyword evidence="3" id="KW-0813">Transport</keyword>
<evidence type="ECO:0000256" key="3">
    <source>
        <dbReference type="ARBA" id="ARBA00022448"/>
    </source>
</evidence>
<keyword evidence="8" id="KW-0406">Ion transport</keyword>
<evidence type="ECO:0000256" key="6">
    <source>
        <dbReference type="ARBA" id="ARBA00022781"/>
    </source>
</evidence>
<evidence type="ECO:0000256" key="2">
    <source>
        <dbReference type="ARBA" id="ARBA00006810"/>
    </source>
</evidence>
<reference evidence="12" key="1">
    <citation type="journal article" date="2023" name="IScience">
        <title>Live-bearing cockroach genome reveals convergent evolutionary mechanisms linked to viviparity in insects and beyond.</title>
        <authorList>
            <person name="Fouks B."/>
            <person name="Harrison M.C."/>
            <person name="Mikhailova A.A."/>
            <person name="Marchal E."/>
            <person name="English S."/>
            <person name="Carruthers M."/>
            <person name="Jennings E.C."/>
            <person name="Chiamaka E.L."/>
            <person name="Frigard R.A."/>
            <person name="Pippel M."/>
            <person name="Attardo G.M."/>
            <person name="Benoit J.B."/>
            <person name="Bornberg-Bauer E."/>
            <person name="Tobe S.S."/>
        </authorList>
    </citation>
    <scope>NUCLEOTIDE SEQUENCE</scope>
    <source>
        <strain evidence="12">Stay&amp;Tobe</strain>
    </source>
</reference>
<feature type="non-terminal residue" evidence="12">
    <location>
        <position position="1"/>
    </location>
</feature>
<protein>
    <submittedName>
        <fullName evidence="12">Uncharacterized protein</fullName>
    </submittedName>
</protein>
<comment type="similarity">
    <text evidence="2">Belongs to the ATPase A chain family.</text>
</comment>
<dbReference type="GO" id="GO:0006754">
    <property type="term" value="P:ATP biosynthetic process"/>
    <property type="evidence" value="ECO:0007669"/>
    <property type="project" value="UniProtKB-KW"/>
</dbReference>
<comment type="subcellular location">
    <subcellularLocation>
        <location evidence="1">Membrane</location>
        <topology evidence="1">Multi-pass membrane protein</topology>
    </subcellularLocation>
</comment>
<organism evidence="12 13">
    <name type="scientific">Diploptera punctata</name>
    <name type="common">Pacific beetle cockroach</name>
    <dbReference type="NCBI Taxonomy" id="6984"/>
    <lineage>
        <taxon>Eukaryota</taxon>
        <taxon>Metazoa</taxon>
        <taxon>Ecdysozoa</taxon>
        <taxon>Arthropoda</taxon>
        <taxon>Hexapoda</taxon>
        <taxon>Insecta</taxon>
        <taxon>Pterygota</taxon>
        <taxon>Neoptera</taxon>
        <taxon>Polyneoptera</taxon>
        <taxon>Dictyoptera</taxon>
        <taxon>Blattodea</taxon>
        <taxon>Blaberoidea</taxon>
        <taxon>Blaberidae</taxon>
        <taxon>Diplopterinae</taxon>
        <taxon>Diploptera</taxon>
    </lineage>
</organism>
<reference evidence="12" key="2">
    <citation type="submission" date="2023-05" db="EMBL/GenBank/DDBJ databases">
        <authorList>
            <person name="Fouks B."/>
        </authorList>
    </citation>
    <scope>NUCLEOTIDE SEQUENCE</scope>
    <source>
        <strain evidence="12">Stay&amp;Tobe</strain>
        <tissue evidence="12">Testes</tissue>
    </source>
</reference>
<evidence type="ECO:0000256" key="11">
    <source>
        <dbReference type="SAM" id="Phobius"/>
    </source>
</evidence>